<gene>
    <name evidence="9" type="ORF">PGLA2088_LOCUS4730</name>
</gene>
<keyword evidence="7" id="KW-0732">Signal</keyword>
<evidence type="ECO:0000256" key="5">
    <source>
        <dbReference type="ARBA" id="ARBA00023002"/>
    </source>
</evidence>
<proteinExistence type="inferred from homology"/>
<name>A0A813I3I3_POLGL</name>
<feature type="signal peptide" evidence="7">
    <location>
        <begin position="1"/>
        <end position="19"/>
    </location>
</feature>
<dbReference type="Gene3D" id="3.30.465.10">
    <property type="match status" value="1"/>
</dbReference>
<comment type="cofactor">
    <cofactor evidence="1">
        <name>FAD</name>
        <dbReference type="ChEBI" id="CHEBI:57692"/>
    </cofactor>
</comment>
<dbReference type="EMBL" id="CAJNNW010004356">
    <property type="protein sequence ID" value="CAE8646350.1"/>
    <property type="molecule type" value="Genomic_DNA"/>
</dbReference>
<dbReference type="Pfam" id="PF01565">
    <property type="entry name" value="FAD_binding_4"/>
    <property type="match status" value="1"/>
</dbReference>
<dbReference type="AlphaFoldDB" id="A0A813I3I3"/>
<evidence type="ECO:0000256" key="3">
    <source>
        <dbReference type="ARBA" id="ARBA00022630"/>
    </source>
</evidence>
<dbReference type="SUPFAM" id="SSF56176">
    <property type="entry name" value="FAD-binding/transporter-associated domain-like"/>
    <property type="match status" value="1"/>
</dbReference>
<keyword evidence="3" id="KW-0285">Flavoprotein</keyword>
<dbReference type="Pfam" id="PF08031">
    <property type="entry name" value="BBE"/>
    <property type="match status" value="1"/>
</dbReference>
<dbReference type="GO" id="GO:0071949">
    <property type="term" value="F:FAD binding"/>
    <property type="evidence" value="ECO:0007669"/>
    <property type="project" value="InterPro"/>
</dbReference>
<evidence type="ECO:0000313" key="9">
    <source>
        <dbReference type="EMBL" id="CAE8646350.1"/>
    </source>
</evidence>
<dbReference type="InterPro" id="IPR016169">
    <property type="entry name" value="FAD-bd_PCMH_sub2"/>
</dbReference>
<feature type="chain" id="PRO_5032644199" description="FAD-binding PCMH-type domain-containing protein" evidence="7">
    <location>
        <begin position="20"/>
        <end position="625"/>
    </location>
</feature>
<feature type="transmembrane region" description="Helical" evidence="6">
    <location>
        <begin position="588"/>
        <end position="609"/>
    </location>
</feature>
<reference evidence="9" key="1">
    <citation type="submission" date="2021-02" db="EMBL/GenBank/DDBJ databases">
        <authorList>
            <person name="Dougan E. K."/>
            <person name="Rhodes N."/>
            <person name="Thang M."/>
            <person name="Chan C."/>
        </authorList>
    </citation>
    <scope>NUCLEOTIDE SEQUENCE</scope>
</reference>
<evidence type="ECO:0000256" key="2">
    <source>
        <dbReference type="ARBA" id="ARBA00005466"/>
    </source>
</evidence>
<accession>A0A813I3I3</accession>
<keyword evidence="4" id="KW-0274">FAD</keyword>
<keyword evidence="6" id="KW-0472">Membrane</keyword>
<keyword evidence="6" id="KW-1133">Transmembrane helix</keyword>
<dbReference type="Proteomes" id="UP000626109">
    <property type="component" value="Unassembled WGS sequence"/>
</dbReference>
<organism evidence="9 10">
    <name type="scientific">Polarella glacialis</name>
    <name type="common">Dinoflagellate</name>
    <dbReference type="NCBI Taxonomy" id="89957"/>
    <lineage>
        <taxon>Eukaryota</taxon>
        <taxon>Sar</taxon>
        <taxon>Alveolata</taxon>
        <taxon>Dinophyceae</taxon>
        <taxon>Suessiales</taxon>
        <taxon>Suessiaceae</taxon>
        <taxon>Polarella</taxon>
    </lineage>
</organism>
<dbReference type="InterPro" id="IPR050416">
    <property type="entry name" value="FAD-linked_Oxidoreductase"/>
</dbReference>
<dbReference type="PROSITE" id="PS51387">
    <property type="entry name" value="FAD_PCMH"/>
    <property type="match status" value="1"/>
</dbReference>
<evidence type="ECO:0000256" key="4">
    <source>
        <dbReference type="ARBA" id="ARBA00022827"/>
    </source>
</evidence>
<evidence type="ECO:0000259" key="8">
    <source>
        <dbReference type="PROSITE" id="PS51387"/>
    </source>
</evidence>
<dbReference type="PANTHER" id="PTHR42973:SF39">
    <property type="entry name" value="FAD-BINDING PCMH-TYPE DOMAIN-CONTAINING PROTEIN"/>
    <property type="match status" value="1"/>
</dbReference>
<keyword evidence="5" id="KW-0560">Oxidoreductase</keyword>
<evidence type="ECO:0000256" key="1">
    <source>
        <dbReference type="ARBA" id="ARBA00001974"/>
    </source>
</evidence>
<feature type="domain" description="FAD-binding PCMH-type" evidence="8">
    <location>
        <begin position="105"/>
        <end position="296"/>
    </location>
</feature>
<keyword evidence="6" id="KW-0812">Transmembrane</keyword>
<comment type="caution">
    <text evidence="9">The sequence shown here is derived from an EMBL/GenBank/DDBJ whole genome shotgun (WGS) entry which is preliminary data.</text>
</comment>
<dbReference type="InterPro" id="IPR006094">
    <property type="entry name" value="Oxid_FAD_bind_N"/>
</dbReference>
<dbReference type="GO" id="GO:0016491">
    <property type="term" value="F:oxidoreductase activity"/>
    <property type="evidence" value="ECO:0007669"/>
    <property type="project" value="UniProtKB-KW"/>
</dbReference>
<evidence type="ECO:0000313" key="10">
    <source>
        <dbReference type="Proteomes" id="UP000626109"/>
    </source>
</evidence>
<evidence type="ECO:0000256" key="7">
    <source>
        <dbReference type="SAM" id="SignalP"/>
    </source>
</evidence>
<dbReference type="InterPro" id="IPR036318">
    <property type="entry name" value="FAD-bd_PCMH-like_sf"/>
</dbReference>
<dbReference type="PANTHER" id="PTHR42973">
    <property type="entry name" value="BINDING OXIDOREDUCTASE, PUTATIVE (AFU_ORTHOLOGUE AFUA_1G17690)-RELATED"/>
    <property type="match status" value="1"/>
</dbReference>
<comment type="similarity">
    <text evidence="2">Belongs to the oxygen-dependent FAD-linked oxidoreductase family.</text>
</comment>
<dbReference type="InterPro" id="IPR016166">
    <property type="entry name" value="FAD-bd_PCMH"/>
</dbReference>
<evidence type="ECO:0000256" key="6">
    <source>
        <dbReference type="SAM" id="Phobius"/>
    </source>
</evidence>
<dbReference type="InterPro" id="IPR012951">
    <property type="entry name" value="BBE"/>
</dbReference>
<protein>
    <recommendedName>
        <fullName evidence="8">FAD-binding PCMH-type domain-containing protein</fullName>
    </recommendedName>
</protein>
<sequence length="625" mass="68776">MMFFILLWQTCLLAFGTDACCGPGDECWPTQMAWNAFENSLSDANRNYTFPPIGEARAPFDQWPMMLNMKKVYHRPANQTTCYEELDFAKQSSFCKVSTANKPAANVSPAVVIWPASVSDVQKAVDFVRRNRLCLCVVGPANSESSRGMSTRNNCALLRTGVLRDMDWEPNDKTGGSVRLGAGLRFVEVYEAAENQQRLVVGGNCPQVGVVGWLLGGGHSAYSPAYGLGVDNVLNIEMVSANGSAVNITEGGMSFQDFGRAEVTTSNSTDLWWALRGGGGGTWGVVTAVTYKAHLLPQVTEFFVQAIFPWLGEAAMKIKLALYYDVSKLMGDKFSMYAAWVTVVSPEPAILFVAEVRYFGSNDDDACKRVRNEFLNVWKANISEKHNNTVMSVLDSLYGAYTGSDDPIFVALEPTTPSLYSEFGSAAATGMVDLRTDKTEFVRAVAACFGASIREGIVIQVLFFNTWTGLSGEQAVGAEASTPLAYGTRNGIFEIGVKVPEQRGVTEDENKHFSANVVQPLLNNALASVYFSETQYLLPDWKTRYWGSNATVRRLEQIKFAWDPESLLGCRNCIGDTSDHRIPPWPPWMFWITGALAFFCLVLLVMYCLRGGGQVKDGYEGLVQQ</sequence>